<reference evidence="1 2" key="1">
    <citation type="submission" date="2020-12" db="EMBL/GenBank/DDBJ databases">
        <title>Concerted genomic and epigenomic changes stabilize Arabidopsis allopolyploids.</title>
        <authorList>
            <person name="Chen Z."/>
        </authorList>
    </citation>
    <scope>NUCLEOTIDE SEQUENCE [LARGE SCALE GENOMIC DNA]</scope>
    <source>
        <strain evidence="1">Allo738</strain>
        <tissue evidence="1">Leaf</tissue>
    </source>
</reference>
<gene>
    <name evidence="1" type="ORF">ISN45_At02g001120</name>
</gene>
<evidence type="ECO:0000313" key="2">
    <source>
        <dbReference type="Proteomes" id="UP000694240"/>
    </source>
</evidence>
<protein>
    <submittedName>
        <fullName evidence="1">Uncharacterized protein</fullName>
    </submittedName>
</protein>
<dbReference type="Proteomes" id="UP000694240">
    <property type="component" value="Chromosome 2"/>
</dbReference>
<sequence>MWRLQRLIILLLYRVRYFPITIRRYHRSSVGVILLRLCLSGFQISKFVTDRSHHNRVFDYAINISILNRFSQNKIWNPRILNFEIGDDGEKLWLDRIHQRRLIIYLTVMDYYLSGRKQFTISREFNALFMSTPTWKDITISIQHSLCQGIDT</sequence>
<dbReference type="EMBL" id="JAEFBK010000002">
    <property type="protein sequence ID" value="KAG7635595.1"/>
    <property type="molecule type" value="Genomic_DNA"/>
</dbReference>
<accession>A0A8T2FGY0</accession>
<name>A0A8T2FGY0_9BRAS</name>
<evidence type="ECO:0000313" key="1">
    <source>
        <dbReference type="EMBL" id="KAG7635595.1"/>
    </source>
</evidence>
<keyword evidence="2" id="KW-1185">Reference proteome</keyword>
<dbReference type="AlphaFoldDB" id="A0A8T2FGY0"/>
<comment type="caution">
    <text evidence="1">The sequence shown here is derived from an EMBL/GenBank/DDBJ whole genome shotgun (WGS) entry which is preliminary data.</text>
</comment>
<proteinExistence type="predicted"/>
<organism evidence="1 2">
    <name type="scientific">Arabidopsis thaliana x Arabidopsis arenosa</name>
    <dbReference type="NCBI Taxonomy" id="1240361"/>
    <lineage>
        <taxon>Eukaryota</taxon>
        <taxon>Viridiplantae</taxon>
        <taxon>Streptophyta</taxon>
        <taxon>Embryophyta</taxon>
        <taxon>Tracheophyta</taxon>
        <taxon>Spermatophyta</taxon>
        <taxon>Magnoliopsida</taxon>
        <taxon>eudicotyledons</taxon>
        <taxon>Gunneridae</taxon>
        <taxon>Pentapetalae</taxon>
        <taxon>rosids</taxon>
        <taxon>malvids</taxon>
        <taxon>Brassicales</taxon>
        <taxon>Brassicaceae</taxon>
        <taxon>Camelineae</taxon>
        <taxon>Arabidopsis</taxon>
    </lineage>
</organism>